<evidence type="ECO:0008006" key="3">
    <source>
        <dbReference type="Google" id="ProtNLM"/>
    </source>
</evidence>
<accession>A0ABW4J889</accession>
<keyword evidence="2" id="KW-1185">Reference proteome</keyword>
<evidence type="ECO:0000313" key="1">
    <source>
        <dbReference type="EMBL" id="MFD1672229.1"/>
    </source>
</evidence>
<sequence>MKKEKEARKEAIIDMVEFLIKYGNQKLPTQKDLVKTIYQTAHRSLDELDILFQDNGYGRNENFLDVAKGFLVDYYGLAPEATEEKAVALGQEAISYLGKHLDDFIKWER</sequence>
<dbReference type="Proteomes" id="UP001597267">
    <property type="component" value="Unassembled WGS sequence"/>
</dbReference>
<dbReference type="EMBL" id="JBHTOP010000023">
    <property type="protein sequence ID" value="MFD1672229.1"/>
    <property type="molecule type" value="Genomic_DNA"/>
</dbReference>
<reference evidence="2" key="1">
    <citation type="journal article" date="2019" name="Int. J. Syst. Evol. Microbiol.">
        <title>The Global Catalogue of Microorganisms (GCM) 10K type strain sequencing project: providing services to taxonomists for standard genome sequencing and annotation.</title>
        <authorList>
            <consortium name="The Broad Institute Genomics Platform"/>
            <consortium name="The Broad Institute Genome Sequencing Center for Infectious Disease"/>
            <person name="Wu L."/>
            <person name="Ma J."/>
        </authorList>
    </citation>
    <scope>NUCLEOTIDE SEQUENCE [LARGE SCALE GENOMIC DNA]</scope>
    <source>
        <strain evidence="2">CCM 8896</strain>
    </source>
</reference>
<name>A0ABW4J889_9LACO</name>
<comment type="caution">
    <text evidence="1">The sequence shown here is derived from an EMBL/GenBank/DDBJ whole genome shotgun (WGS) entry which is preliminary data.</text>
</comment>
<protein>
    <recommendedName>
        <fullName evidence="3">Bacteriocin immunity protein</fullName>
    </recommendedName>
</protein>
<organism evidence="1 2">
    <name type="scientific">Agrilactobacillus yilanensis</name>
    <dbReference type="NCBI Taxonomy" id="2485997"/>
    <lineage>
        <taxon>Bacteria</taxon>
        <taxon>Bacillati</taxon>
        <taxon>Bacillota</taxon>
        <taxon>Bacilli</taxon>
        <taxon>Lactobacillales</taxon>
        <taxon>Lactobacillaceae</taxon>
        <taxon>Agrilactobacillus</taxon>
    </lineage>
</organism>
<evidence type="ECO:0000313" key="2">
    <source>
        <dbReference type="Proteomes" id="UP001597267"/>
    </source>
</evidence>
<proteinExistence type="predicted"/>
<gene>
    <name evidence="1" type="ORF">ACFQ5M_08985</name>
</gene>
<dbReference type="RefSeq" id="WP_125714834.1">
    <property type="nucleotide sequence ID" value="NZ_JBHTOP010000023.1"/>
</dbReference>